<evidence type="ECO:0000259" key="4">
    <source>
        <dbReference type="Pfam" id="PF01494"/>
    </source>
</evidence>
<dbReference type="PRINTS" id="PR00420">
    <property type="entry name" value="RNGMNOXGNASE"/>
</dbReference>
<dbReference type="GO" id="GO:0071949">
    <property type="term" value="F:FAD binding"/>
    <property type="evidence" value="ECO:0007669"/>
    <property type="project" value="InterPro"/>
</dbReference>
<evidence type="ECO:0000256" key="2">
    <source>
        <dbReference type="ARBA" id="ARBA00022827"/>
    </source>
</evidence>
<dbReference type="OrthoDB" id="2096480at2759"/>
<evidence type="ECO:0000313" key="6">
    <source>
        <dbReference type="Proteomes" id="UP000799778"/>
    </source>
</evidence>
<dbReference type="Pfam" id="PF01494">
    <property type="entry name" value="FAD_binding_3"/>
    <property type="match status" value="1"/>
</dbReference>
<dbReference type="Proteomes" id="UP000799778">
    <property type="component" value="Unassembled WGS sequence"/>
</dbReference>
<evidence type="ECO:0000313" key="5">
    <source>
        <dbReference type="EMBL" id="KAF2013873.1"/>
    </source>
</evidence>
<evidence type="ECO:0000256" key="3">
    <source>
        <dbReference type="ARBA" id="ARBA00023002"/>
    </source>
</evidence>
<sequence length="487" mass="54487">MSSQPYQRCSQAIFEAWLKPHIQKQSKIDSRFGWEFIGLEENDSGVVSQFRDTAGEHHTVTSDYLIACDGAGSRVRKSIGAQLIGGPVPGVNLLVHFKSPDLARLHAQGQFWHIFFTSAAVIIAQDEVDTWTVHLMFPLGTDVDDIDPYEAVYKALGGHFAPYKIEITEILVKSKWRPNIYLADKYISEKGRIFLSGDSAHQNIPTGGYGMNTAVGDSFDIGWKLGAMVLGYGGPHLLSSYEQERRPVARRNIEMSGVHQSVHNKYLELVAIRNLHDSAKFQGQDWEDLKQDIANHLQTFDGENKDHGIEMGYRYNQSNIAIQEDGAVEPVWDPKAYIPSTWPGARAPHVYLADGKTSIHEYFGQGPQFTVVDFTEHGEAANLFRDQAAALKIPLKVVHLPHEDHVHKIWERDVVLVRPDDHVTWRSQKGSTLGEAEVKEVLLVAVGQKKSPSVKIEEYATTDQQLFTGTVGNVEHDKVEALAAFQK</sequence>
<keyword evidence="3" id="KW-0560">Oxidoreductase</keyword>
<accession>A0A6A5XLP5</accession>
<gene>
    <name evidence="5" type="ORF">BU24DRAFT_249031</name>
</gene>
<dbReference type="PANTHER" id="PTHR43004">
    <property type="entry name" value="TRK SYSTEM POTASSIUM UPTAKE PROTEIN"/>
    <property type="match status" value="1"/>
</dbReference>
<organism evidence="5 6">
    <name type="scientific">Aaosphaeria arxii CBS 175.79</name>
    <dbReference type="NCBI Taxonomy" id="1450172"/>
    <lineage>
        <taxon>Eukaryota</taxon>
        <taxon>Fungi</taxon>
        <taxon>Dikarya</taxon>
        <taxon>Ascomycota</taxon>
        <taxon>Pezizomycotina</taxon>
        <taxon>Dothideomycetes</taxon>
        <taxon>Pleosporomycetidae</taxon>
        <taxon>Pleosporales</taxon>
        <taxon>Pleosporales incertae sedis</taxon>
        <taxon>Aaosphaeria</taxon>
    </lineage>
</organism>
<dbReference type="Pfam" id="PF21274">
    <property type="entry name" value="Rng_hyd_C"/>
    <property type="match status" value="1"/>
</dbReference>
<dbReference type="InterPro" id="IPR002938">
    <property type="entry name" value="FAD-bd"/>
</dbReference>
<name>A0A6A5XLP5_9PLEO</name>
<proteinExistence type="predicted"/>
<dbReference type="GeneID" id="54279753"/>
<feature type="domain" description="FAD-binding" evidence="4">
    <location>
        <begin position="5"/>
        <end position="254"/>
    </location>
</feature>
<dbReference type="InterPro" id="IPR050641">
    <property type="entry name" value="RIFMO-like"/>
</dbReference>
<protein>
    <recommendedName>
        <fullName evidence="4">FAD-binding domain-containing protein</fullName>
    </recommendedName>
</protein>
<dbReference type="AlphaFoldDB" id="A0A6A5XLP5"/>
<dbReference type="SUPFAM" id="SSF51905">
    <property type="entry name" value="FAD/NAD(P)-binding domain"/>
    <property type="match status" value="1"/>
</dbReference>
<evidence type="ECO:0000256" key="1">
    <source>
        <dbReference type="ARBA" id="ARBA00022630"/>
    </source>
</evidence>
<keyword evidence="1" id="KW-0285">Flavoprotein</keyword>
<keyword evidence="6" id="KW-1185">Reference proteome</keyword>
<reference evidence="5" key="1">
    <citation type="journal article" date="2020" name="Stud. Mycol.">
        <title>101 Dothideomycetes genomes: a test case for predicting lifestyles and emergence of pathogens.</title>
        <authorList>
            <person name="Haridas S."/>
            <person name="Albert R."/>
            <person name="Binder M."/>
            <person name="Bloem J."/>
            <person name="Labutti K."/>
            <person name="Salamov A."/>
            <person name="Andreopoulos B."/>
            <person name="Baker S."/>
            <person name="Barry K."/>
            <person name="Bills G."/>
            <person name="Bluhm B."/>
            <person name="Cannon C."/>
            <person name="Castanera R."/>
            <person name="Culley D."/>
            <person name="Daum C."/>
            <person name="Ezra D."/>
            <person name="Gonzalez J."/>
            <person name="Henrissat B."/>
            <person name="Kuo A."/>
            <person name="Liang C."/>
            <person name="Lipzen A."/>
            <person name="Lutzoni F."/>
            <person name="Magnuson J."/>
            <person name="Mondo S."/>
            <person name="Nolan M."/>
            <person name="Ohm R."/>
            <person name="Pangilinan J."/>
            <person name="Park H.-J."/>
            <person name="Ramirez L."/>
            <person name="Alfaro M."/>
            <person name="Sun H."/>
            <person name="Tritt A."/>
            <person name="Yoshinaga Y."/>
            <person name="Zwiers L.-H."/>
            <person name="Turgeon B."/>
            <person name="Goodwin S."/>
            <person name="Spatafora J."/>
            <person name="Crous P."/>
            <person name="Grigoriev I."/>
        </authorList>
    </citation>
    <scope>NUCLEOTIDE SEQUENCE</scope>
    <source>
        <strain evidence="5">CBS 175.79</strain>
    </source>
</reference>
<dbReference type="InterPro" id="IPR036188">
    <property type="entry name" value="FAD/NAD-bd_sf"/>
</dbReference>
<dbReference type="Gene3D" id="3.30.9.10">
    <property type="entry name" value="D-Amino Acid Oxidase, subunit A, domain 2"/>
    <property type="match status" value="1"/>
</dbReference>
<dbReference type="RefSeq" id="XP_033382212.1">
    <property type="nucleotide sequence ID" value="XM_033522356.1"/>
</dbReference>
<dbReference type="PANTHER" id="PTHR43004:SF21">
    <property type="entry name" value="FAD-BINDING DOMAIN-CONTAINING PROTEIN-RELATED"/>
    <property type="match status" value="1"/>
</dbReference>
<dbReference type="GO" id="GO:0016709">
    <property type="term" value="F:oxidoreductase activity, acting on paired donors, with incorporation or reduction of molecular oxygen, NAD(P)H as one donor, and incorporation of one atom of oxygen"/>
    <property type="evidence" value="ECO:0007669"/>
    <property type="project" value="UniProtKB-ARBA"/>
</dbReference>
<dbReference type="Gene3D" id="3.50.50.60">
    <property type="entry name" value="FAD/NAD(P)-binding domain"/>
    <property type="match status" value="1"/>
</dbReference>
<dbReference type="EMBL" id="ML978071">
    <property type="protein sequence ID" value="KAF2013873.1"/>
    <property type="molecule type" value="Genomic_DNA"/>
</dbReference>
<keyword evidence="2" id="KW-0274">FAD</keyword>
<dbReference type="Gene3D" id="3.40.30.120">
    <property type="match status" value="1"/>
</dbReference>